<organism evidence="3 4">
    <name type="scientific">Sutterella wadsworthensis 2_1_59BFAA</name>
    <dbReference type="NCBI Taxonomy" id="742823"/>
    <lineage>
        <taxon>Bacteria</taxon>
        <taxon>Pseudomonadati</taxon>
        <taxon>Pseudomonadota</taxon>
        <taxon>Betaproteobacteria</taxon>
        <taxon>Burkholderiales</taxon>
        <taxon>Sutterellaceae</taxon>
        <taxon>Sutterella</taxon>
    </lineage>
</organism>
<feature type="binding site" evidence="1">
    <location>
        <position position="8"/>
    </location>
    <ligand>
        <name>a divalent metal cation</name>
        <dbReference type="ChEBI" id="CHEBI:60240"/>
        <label>1</label>
    </ligand>
</feature>
<dbReference type="SUPFAM" id="SSF51556">
    <property type="entry name" value="Metallo-dependent hydrolases"/>
    <property type="match status" value="1"/>
</dbReference>
<evidence type="ECO:0000256" key="1">
    <source>
        <dbReference type="PIRSR" id="PIRSR005902-1"/>
    </source>
</evidence>
<sequence>MQGLVDTHCHLQALAFEADLAEVVARARAAGVADMVVCAGGSDDWERTACVAREHGLAYMLGIHPLLVPKAHEEDLERLSALAEASMADPHFIGIGEIGLEGLVMTIDARQEHFFREQLRIAARLDLPCSIHVRKSASRLLYHLRRIRVTGVVHAFNGSDAERDAFLALGLKLGFGGAATYEGSLRIRRHLAEVPADAFVLESDAPDMPSSARRDSGDLRSEPADVAQTASLAARLRGVTRDELLFQSIQTTQAAFKRLKLRQLR</sequence>
<protein>
    <submittedName>
        <fullName evidence="3">TatD family hydrolase</fullName>
    </submittedName>
</protein>
<dbReference type="PANTHER" id="PTHR46124:SF3">
    <property type="entry name" value="HYDROLASE"/>
    <property type="match status" value="1"/>
</dbReference>
<dbReference type="GO" id="GO:0005829">
    <property type="term" value="C:cytosol"/>
    <property type="evidence" value="ECO:0007669"/>
    <property type="project" value="TreeGrafter"/>
</dbReference>
<evidence type="ECO:0000313" key="3">
    <source>
        <dbReference type="EMBL" id="EKB31990.1"/>
    </source>
</evidence>
<dbReference type="eggNOG" id="COG0084">
    <property type="taxonomic scope" value="Bacteria"/>
</dbReference>
<reference evidence="3 4" key="1">
    <citation type="submission" date="2012-05" db="EMBL/GenBank/DDBJ databases">
        <title>The Genome Sequence of Sutterella wadsworthensis 2_1_59BFAA.</title>
        <authorList>
            <consortium name="The Broad Institute Genome Sequencing Platform"/>
            <person name="Earl A."/>
            <person name="Ward D."/>
            <person name="Feldgarden M."/>
            <person name="Gevers D."/>
            <person name="Daigneault M."/>
            <person name="Strauss J."/>
            <person name="Allen-Vercoe E."/>
            <person name="Walker B."/>
            <person name="Young S.K."/>
            <person name="Zeng Q."/>
            <person name="Gargeya S."/>
            <person name="Fitzgerald M."/>
            <person name="Haas B."/>
            <person name="Abouelleil A."/>
            <person name="Alvarado L."/>
            <person name="Arachchi H.M."/>
            <person name="Berlin A.M."/>
            <person name="Chapman S.B."/>
            <person name="Goldberg J."/>
            <person name="Griggs A."/>
            <person name="Gujja S."/>
            <person name="Hansen M."/>
            <person name="Howarth C."/>
            <person name="Imamovic A."/>
            <person name="Larimer J."/>
            <person name="McCowen C."/>
            <person name="Montmayeur A."/>
            <person name="Murphy C."/>
            <person name="Neiman D."/>
            <person name="Pearson M."/>
            <person name="Priest M."/>
            <person name="Roberts A."/>
            <person name="Saif S."/>
            <person name="Shea T."/>
            <person name="Sisk P."/>
            <person name="Sykes S."/>
            <person name="Wortman J."/>
            <person name="Nusbaum C."/>
            <person name="Birren B."/>
        </authorList>
    </citation>
    <scope>NUCLEOTIDE SEQUENCE [LARGE SCALE GENOMIC DNA]</scope>
    <source>
        <strain evidence="3 4">2_1_59BFAA</strain>
    </source>
</reference>
<keyword evidence="3" id="KW-0378">Hydrolase</keyword>
<dbReference type="CDD" id="cd01310">
    <property type="entry name" value="TatD_DNAse"/>
    <property type="match status" value="1"/>
</dbReference>
<evidence type="ECO:0000313" key="4">
    <source>
        <dbReference type="Proteomes" id="UP000005835"/>
    </source>
</evidence>
<feature type="binding site" evidence="1">
    <location>
        <position position="132"/>
    </location>
    <ligand>
        <name>a divalent metal cation</name>
        <dbReference type="ChEBI" id="CHEBI:60240"/>
        <label>2</label>
    </ligand>
</feature>
<feature type="binding site" evidence="1">
    <location>
        <position position="10"/>
    </location>
    <ligand>
        <name>a divalent metal cation</name>
        <dbReference type="ChEBI" id="CHEBI:60240"/>
        <label>1</label>
    </ligand>
</feature>
<feature type="binding site" evidence="1">
    <location>
        <position position="204"/>
    </location>
    <ligand>
        <name>a divalent metal cation</name>
        <dbReference type="ChEBI" id="CHEBI:60240"/>
        <label>1</label>
    </ligand>
</feature>
<name>K1JK16_9BURK</name>
<dbReference type="PANTHER" id="PTHR46124">
    <property type="entry name" value="D-AMINOACYL-TRNA DEACYLASE"/>
    <property type="match status" value="1"/>
</dbReference>
<feature type="compositionally biased region" description="Basic and acidic residues" evidence="2">
    <location>
        <begin position="212"/>
        <end position="223"/>
    </location>
</feature>
<dbReference type="HOGENOM" id="CLU_031506_0_1_4"/>
<proteinExistence type="predicted"/>
<dbReference type="EMBL" id="ADMG01000013">
    <property type="protein sequence ID" value="EKB31990.1"/>
    <property type="molecule type" value="Genomic_DNA"/>
</dbReference>
<dbReference type="Pfam" id="PF01026">
    <property type="entry name" value="TatD_DNase"/>
    <property type="match status" value="1"/>
</dbReference>
<dbReference type="Gene3D" id="3.20.20.140">
    <property type="entry name" value="Metal-dependent hydrolases"/>
    <property type="match status" value="1"/>
</dbReference>
<feature type="region of interest" description="Disordered" evidence="2">
    <location>
        <begin position="204"/>
        <end position="223"/>
    </location>
</feature>
<dbReference type="InterPro" id="IPR032466">
    <property type="entry name" value="Metal_Hydrolase"/>
</dbReference>
<dbReference type="InterPro" id="IPR001130">
    <property type="entry name" value="TatD-like"/>
</dbReference>
<dbReference type="Proteomes" id="UP000005835">
    <property type="component" value="Unassembled WGS sequence"/>
</dbReference>
<dbReference type="STRING" id="742823.HMPREF9465_00384"/>
<comment type="caution">
    <text evidence="3">The sequence shown here is derived from an EMBL/GenBank/DDBJ whole genome shotgun (WGS) entry which is preliminary data.</text>
</comment>
<dbReference type="PIRSF" id="PIRSF005902">
    <property type="entry name" value="DNase_TatD"/>
    <property type="match status" value="1"/>
</dbReference>
<dbReference type="AlphaFoldDB" id="K1JK16"/>
<dbReference type="GO" id="GO:0046872">
    <property type="term" value="F:metal ion binding"/>
    <property type="evidence" value="ECO:0007669"/>
    <property type="project" value="UniProtKB-KW"/>
</dbReference>
<feature type="binding site" evidence="1">
    <location>
        <position position="97"/>
    </location>
    <ligand>
        <name>a divalent metal cation</name>
        <dbReference type="ChEBI" id="CHEBI:60240"/>
        <label>1</label>
    </ligand>
</feature>
<dbReference type="PATRIC" id="fig|742823.3.peg.378"/>
<gene>
    <name evidence="3" type="ORF">HMPREF9465_00384</name>
</gene>
<dbReference type="RefSeq" id="WP_005433598.1">
    <property type="nucleotide sequence ID" value="NZ_JH815513.1"/>
</dbReference>
<feature type="binding site" evidence="1">
    <location>
        <position position="154"/>
    </location>
    <ligand>
        <name>a divalent metal cation</name>
        <dbReference type="ChEBI" id="CHEBI:60240"/>
        <label>2</label>
    </ligand>
</feature>
<evidence type="ECO:0000256" key="2">
    <source>
        <dbReference type="SAM" id="MobiDB-lite"/>
    </source>
</evidence>
<keyword evidence="4" id="KW-1185">Reference proteome</keyword>
<keyword evidence="1" id="KW-0479">Metal-binding</keyword>
<accession>K1JK16</accession>
<dbReference type="GO" id="GO:0016788">
    <property type="term" value="F:hydrolase activity, acting on ester bonds"/>
    <property type="evidence" value="ECO:0007669"/>
    <property type="project" value="InterPro"/>
</dbReference>